<accession>A0A6J5NH07</accession>
<name>A0A6J5NH07_9CAUD</name>
<evidence type="ECO:0000313" key="1">
    <source>
        <dbReference type="EMBL" id="CAB4159040.1"/>
    </source>
</evidence>
<sequence>MTTITLKIWDDGDELKMEANLDNPDAINEPPTAALIFGSYLGANTAAIVEDAMRWYKQQVTAAPPEIYMPRDKEIKT</sequence>
<organism evidence="1">
    <name type="scientific">uncultured Caudovirales phage</name>
    <dbReference type="NCBI Taxonomy" id="2100421"/>
    <lineage>
        <taxon>Viruses</taxon>
        <taxon>Duplodnaviria</taxon>
        <taxon>Heunggongvirae</taxon>
        <taxon>Uroviricota</taxon>
        <taxon>Caudoviricetes</taxon>
        <taxon>Peduoviridae</taxon>
        <taxon>Maltschvirus</taxon>
        <taxon>Maltschvirus maltsch</taxon>
    </lineage>
</organism>
<dbReference type="EMBL" id="LR796676">
    <property type="protein sequence ID" value="CAB4159040.1"/>
    <property type="molecule type" value="Genomic_DNA"/>
</dbReference>
<gene>
    <name evidence="1" type="ORF">UFOVP713_46</name>
</gene>
<reference evidence="1" key="1">
    <citation type="submission" date="2020-04" db="EMBL/GenBank/DDBJ databases">
        <authorList>
            <person name="Chiriac C."/>
            <person name="Salcher M."/>
            <person name="Ghai R."/>
            <person name="Kavagutti S V."/>
        </authorList>
    </citation>
    <scope>NUCLEOTIDE SEQUENCE</scope>
</reference>
<protein>
    <submittedName>
        <fullName evidence="1">Uncharacterized protein</fullName>
    </submittedName>
</protein>
<proteinExistence type="predicted"/>